<dbReference type="GO" id="GO:0005886">
    <property type="term" value="C:plasma membrane"/>
    <property type="evidence" value="ECO:0007669"/>
    <property type="project" value="UniProtKB-SubCell"/>
</dbReference>
<evidence type="ECO:0000256" key="5">
    <source>
        <dbReference type="ARBA" id="ARBA00022989"/>
    </source>
</evidence>
<evidence type="ECO:0000259" key="9">
    <source>
        <dbReference type="Pfam" id="PF00884"/>
    </source>
</evidence>
<keyword evidence="4 8" id="KW-0812">Transmembrane</keyword>
<dbReference type="Gene3D" id="3.40.720.10">
    <property type="entry name" value="Alkaline Phosphatase, subunit A"/>
    <property type="match status" value="1"/>
</dbReference>
<evidence type="ECO:0000256" key="3">
    <source>
        <dbReference type="ARBA" id="ARBA00022475"/>
    </source>
</evidence>
<comment type="caution">
    <text evidence="10">The sequence shown here is derived from an EMBL/GenBank/DDBJ whole genome shotgun (WGS) entry which is preliminary data.</text>
</comment>
<protein>
    <recommendedName>
        <fullName evidence="9">Sulfatase N-terminal domain-containing protein</fullName>
    </recommendedName>
</protein>
<feature type="transmembrane region" description="Helical" evidence="8">
    <location>
        <begin position="161"/>
        <end position="182"/>
    </location>
</feature>
<accession>A0A2S9QKT6</accession>
<dbReference type="PANTHER" id="PTHR47371">
    <property type="entry name" value="LIPOTEICHOIC ACID SYNTHASE"/>
    <property type="match status" value="1"/>
</dbReference>
<evidence type="ECO:0000313" key="11">
    <source>
        <dbReference type="Proteomes" id="UP000238650"/>
    </source>
</evidence>
<dbReference type="OrthoDB" id="9760224at2"/>
<dbReference type="InterPro" id="IPR000917">
    <property type="entry name" value="Sulfatase_N"/>
</dbReference>
<feature type="transmembrane region" description="Helical" evidence="8">
    <location>
        <begin position="118"/>
        <end position="140"/>
    </location>
</feature>
<dbReference type="Pfam" id="PF00884">
    <property type="entry name" value="Sulfatase"/>
    <property type="match status" value="1"/>
</dbReference>
<dbReference type="InterPro" id="IPR050448">
    <property type="entry name" value="OpgB/LTA_synthase_biosynth"/>
</dbReference>
<dbReference type="SUPFAM" id="SSF53649">
    <property type="entry name" value="Alkaline phosphatase-like"/>
    <property type="match status" value="1"/>
</dbReference>
<comment type="subcellular location">
    <subcellularLocation>
        <location evidence="1">Cell membrane</location>
        <topology evidence="1">Multi-pass membrane protein</topology>
    </subcellularLocation>
</comment>
<keyword evidence="3" id="KW-1003">Cell membrane</keyword>
<dbReference type="RefSeq" id="WP_105806126.1">
    <property type="nucleotide sequence ID" value="NZ_MWZD01000022.1"/>
</dbReference>
<gene>
    <name evidence="10" type="ORF">B4915_12325</name>
</gene>
<keyword evidence="11" id="KW-1185">Reference proteome</keyword>
<dbReference type="CDD" id="cd16015">
    <property type="entry name" value="LTA_synthase"/>
    <property type="match status" value="1"/>
</dbReference>
<sequence length="607" mass="65140">MGEEIRAGERPARPEGPERVGWFRRAARPGAADRLAGSGSASGLGTDTGTSSGTGTGPARSRLLWGGAIVLFWVLVLAGAVLASVGAWVRRTFGVISMDQLLSNLAGAGGEGAGGDRIVASGIVSGVLVPAMVVLAVALLCEFGRRDLRRRELLRGRGRTALRGIAAVLTVAVPVSGAMALGSTIGVREYVQAVVRETTTGLGLANYYVDPKPELGIRLGGGGGRTSAELGAGGDGAEPRNLVLIYLESVEDAFADDTRFARNMLAPVQESTAGWGSIPKLRQYEGGGWTMSGIVATQCGIPLRTADALSGNTELNRIGEQGKEVERYLPGATCLGDVLAGEGYRNVFMGGADARFAGKGAFLRTHGYEEVHDLSDWRELGETELREDWGLSDRRLMDRAKEEVTRLHQAGEPFNLTMLTLDTHEAPWLYDYCSYDPESEEALSGITDCSMREVAGFVDYLDDQGYLDDTTVVLMGDHLKMISEDASFWDELRDDEDRSIFNRVWSPDGVSFARDEIDQFSMYPTLLELSGVELRDHRAGIGVSALVPEREVPEGTILELSEQEYLDLVRSRSVDFYRELWSDAGAGSAAAASASTASGGTLDLPRR</sequence>
<evidence type="ECO:0000313" key="10">
    <source>
        <dbReference type="EMBL" id="PRI10192.1"/>
    </source>
</evidence>
<organism evidence="10 11">
    <name type="scientific">Leucobacter massiliensis</name>
    <dbReference type="NCBI Taxonomy" id="1686285"/>
    <lineage>
        <taxon>Bacteria</taxon>
        <taxon>Bacillati</taxon>
        <taxon>Actinomycetota</taxon>
        <taxon>Actinomycetes</taxon>
        <taxon>Micrococcales</taxon>
        <taxon>Microbacteriaceae</taxon>
        <taxon>Leucobacter</taxon>
    </lineage>
</organism>
<dbReference type="PANTHER" id="PTHR47371:SF3">
    <property type="entry name" value="PHOSPHOGLYCEROL TRANSFERASE I"/>
    <property type="match status" value="1"/>
</dbReference>
<keyword evidence="5 8" id="KW-1133">Transmembrane helix</keyword>
<feature type="compositionally biased region" description="Basic and acidic residues" evidence="7">
    <location>
        <begin position="1"/>
        <end position="18"/>
    </location>
</feature>
<dbReference type="Proteomes" id="UP000238650">
    <property type="component" value="Unassembled WGS sequence"/>
</dbReference>
<keyword evidence="6 8" id="KW-0472">Membrane</keyword>
<feature type="region of interest" description="Disordered" evidence="7">
    <location>
        <begin position="33"/>
        <end position="57"/>
    </location>
</feature>
<reference evidence="10 11" key="1">
    <citation type="journal article" date="2017" name="New Microbes New Infect">
        <title>Genome sequence of 'Leucobacter massiliensis' sp. nov. isolated from human pharynx after travel to the 2014 Hajj.</title>
        <authorList>
            <person name="Leangapichart T."/>
            <person name="Gautret P."/>
            <person name="Nguyen T.T."/>
            <person name="Armstrong N."/>
            <person name="Rolain J.M."/>
        </authorList>
    </citation>
    <scope>NUCLEOTIDE SEQUENCE [LARGE SCALE GENOMIC DNA]</scope>
    <source>
        <strain evidence="10 11">122RC15</strain>
    </source>
</reference>
<name>A0A2S9QKT6_9MICO</name>
<evidence type="ECO:0000256" key="8">
    <source>
        <dbReference type="SAM" id="Phobius"/>
    </source>
</evidence>
<comment type="pathway">
    <text evidence="2">Cell wall biogenesis; lipoteichoic acid biosynthesis.</text>
</comment>
<feature type="domain" description="Sulfatase N-terminal" evidence="9">
    <location>
        <begin position="278"/>
        <end position="485"/>
    </location>
</feature>
<evidence type="ECO:0000256" key="4">
    <source>
        <dbReference type="ARBA" id="ARBA00022692"/>
    </source>
</evidence>
<evidence type="ECO:0000256" key="1">
    <source>
        <dbReference type="ARBA" id="ARBA00004651"/>
    </source>
</evidence>
<proteinExistence type="predicted"/>
<evidence type="ECO:0000256" key="6">
    <source>
        <dbReference type="ARBA" id="ARBA00023136"/>
    </source>
</evidence>
<feature type="transmembrane region" description="Helical" evidence="8">
    <location>
        <begin position="63"/>
        <end position="89"/>
    </location>
</feature>
<dbReference type="InterPro" id="IPR017850">
    <property type="entry name" value="Alkaline_phosphatase_core_sf"/>
</dbReference>
<dbReference type="AlphaFoldDB" id="A0A2S9QKT6"/>
<feature type="region of interest" description="Disordered" evidence="7">
    <location>
        <begin position="1"/>
        <end position="21"/>
    </location>
</feature>
<dbReference type="EMBL" id="MWZD01000022">
    <property type="protein sequence ID" value="PRI10192.1"/>
    <property type="molecule type" value="Genomic_DNA"/>
</dbReference>
<evidence type="ECO:0000256" key="7">
    <source>
        <dbReference type="SAM" id="MobiDB-lite"/>
    </source>
</evidence>
<evidence type="ECO:0000256" key="2">
    <source>
        <dbReference type="ARBA" id="ARBA00004936"/>
    </source>
</evidence>